<dbReference type="GO" id="GO:0003700">
    <property type="term" value="F:DNA-binding transcription factor activity"/>
    <property type="evidence" value="ECO:0007669"/>
    <property type="project" value="InterPro"/>
</dbReference>
<evidence type="ECO:0000259" key="4">
    <source>
        <dbReference type="PROSITE" id="PS50987"/>
    </source>
</evidence>
<dbReference type="InterPro" id="IPR011991">
    <property type="entry name" value="ArsR-like_HTH"/>
</dbReference>
<reference evidence="5 6" key="1">
    <citation type="submission" date="2018-08" db="EMBL/GenBank/DDBJ databases">
        <title>Complete genome sequencing of Blastochloris tepida GI.</title>
        <authorList>
            <person name="Tsukatani Y."/>
            <person name="Mori H."/>
        </authorList>
    </citation>
    <scope>NUCLEOTIDE SEQUENCE [LARGE SCALE GENOMIC DNA]</scope>
    <source>
        <strain evidence="5 6">GI</strain>
    </source>
</reference>
<dbReference type="SMART" id="SM00418">
    <property type="entry name" value="HTH_ARSR"/>
    <property type="match status" value="1"/>
</dbReference>
<organism evidence="5 6">
    <name type="scientific">Blastochloris tepida</name>
    <dbReference type="NCBI Taxonomy" id="2233851"/>
    <lineage>
        <taxon>Bacteria</taxon>
        <taxon>Pseudomonadati</taxon>
        <taxon>Pseudomonadota</taxon>
        <taxon>Alphaproteobacteria</taxon>
        <taxon>Hyphomicrobiales</taxon>
        <taxon>Blastochloridaceae</taxon>
        <taxon>Blastochloris</taxon>
    </lineage>
</organism>
<dbReference type="PRINTS" id="PR00778">
    <property type="entry name" value="HTHARSR"/>
</dbReference>
<gene>
    <name evidence="5" type="ORF">BLTE_30680</name>
</gene>
<dbReference type="InterPro" id="IPR001845">
    <property type="entry name" value="HTH_ArsR_DNA-bd_dom"/>
</dbReference>
<dbReference type="GO" id="GO:0003677">
    <property type="term" value="F:DNA binding"/>
    <property type="evidence" value="ECO:0007669"/>
    <property type="project" value="UniProtKB-KW"/>
</dbReference>
<evidence type="ECO:0000256" key="1">
    <source>
        <dbReference type="ARBA" id="ARBA00023015"/>
    </source>
</evidence>
<dbReference type="PROSITE" id="PS50987">
    <property type="entry name" value="HTH_ARSR_2"/>
    <property type="match status" value="1"/>
</dbReference>
<name>A0A348G4A0_9HYPH</name>
<dbReference type="Proteomes" id="UP000266934">
    <property type="component" value="Chromosome"/>
</dbReference>
<dbReference type="NCBIfam" id="NF033788">
    <property type="entry name" value="HTH_metalloreg"/>
    <property type="match status" value="1"/>
</dbReference>
<accession>A0A348G4A0</accession>
<dbReference type="AlphaFoldDB" id="A0A348G4A0"/>
<dbReference type="EMBL" id="AP018907">
    <property type="protein sequence ID" value="BBF94383.1"/>
    <property type="molecule type" value="Genomic_DNA"/>
</dbReference>
<dbReference type="InterPro" id="IPR036388">
    <property type="entry name" value="WH-like_DNA-bd_sf"/>
</dbReference>
<dbReference type="KEGG" id="blag:BLTE_30680"/>
<dbReference type="InterPro" id="IPR036390">
    <property type="entry name" value="WH_DNA-bd_sf"/>
</dbReference>
<dbReference type="RefSeq" id="WP_126401486.1">
    <property type="nucleotide sequence ID" value="NZ_AP018907.1"/>
</dbReference>
<evidence type="ECO:0000313" key="5">
    <source>
        <dbReference type="EMBL" id="BBF94383.1"/>
    </source>
</evidence>
<dbReference type="PANTHER" id="PTHR43132:SF2">
    <property type="entry name" value="ARSENICAL RESISTANCE OPERON REPRESSOR ARSR-RELATED"/>
    <property type="match status" value="1"/>
</dbReference>
<protein>
    <submittedName>
        <fullName evidence="5">Transcriptional regulator</fullName>
    </submittedName>
</protein>
<evidence type="ECO:0000256" key="3">
    <source>
        <dbReference type="ARBA" id="ARBA00023163"/>
    </source>
</evidence>
<dbReference type="PANTHER" id="PTHR43132">
    <property type="entry name" value="ARSENICAL RESISTANCE OPERON REPRESSOR ARSR-RELATED"/>
    <property type="match status" value="1"/>
</dbReference>
<feature type="domain" description="HTH arsR-type" evidence="4">
    <location>
        <begin position="6"/>
        <end position="99"/>
    </location>
</feature>
<dbReference type="Pfam" id="PF01022">
    <property type="entry name" value="HTH_5"/>
    <property type="match status" value="1"/>
</dbReference>
<evidence type="ECO:0000256" key="2">
    <source>
        <dbReference type="ARBA" id="ARBA00023125"/>
    </source>
</evidence>
<evidence type="ECO:0000313" key="6">
    <source>
        <dbReference type="Proteomes" id="UP000266934"/>
    </source>
</evidence>
<keyword evidence="1" id="KW-0805">Transcription regulation</keyword>
<keyword evidence="3" id="KW-0804">Transcription</keyword>
<dbReference type="CDD" id="cd00090">
    <property type="entry name" value="HTH_ARSR"/>
    <property type="match status" value="1"/>
</dbReference>
<keyword evidence="2" id="KW-0238">DNA-binding</keyword>
<proteinExistence type="predicted"/>
<sequence>MEFETLGTRAADAEAFLKALANRHRLMILCELHKGERSVSELQEAMGLSQSSLSQHLARLRLDALVKTRRESQTIYYSIAAEGVSRIIAVLYDLFCAGACGVTPPKALGARARRTPPF</sequence>
<keyword evidence="6" id="KW-1185">Reference proteome</keyword>
<dbReference type="SUPFAM" id="SSF46785">
    <property type="entry name" value="Winged helix' DNA-binding domain"/>
    <property type="match status" value="1"/>
</dbReference>
<dbReference type="Gene3D" id="1.10.10.10">
    <property type="entry name" value="Winged helix-like DNA-binding domain superfamily/Winged helix DNA-binding domain"/>
    <property type="match status" value="1"/>
</dbReference>
<dbReference type="InterPro" id="IPR051011">
    <property type="entry name" value="Metal_resp_trans_reg"/>
</dbReference>
<dbReference type="OrthoDB" id="194599at2"/>